<accession>A0ABY2DF88</accession>
<feature type="transmembrane region" description="Helical" evidence="2">
    <location>
        <begin position="719"/>
        <end position="742"/>
    </location>
</feature>
<feature type="transmembrane region" description="Helical" evidence="2">
    <location>
        <begin position="119"/>
        <end position="140"/>
    </location>
</feature>
<evidence type="ECO:0000256" key="1">
    <source>
        <dbReference type="SAM" id="MobiDB-lite"/>
    </source>
</evidence>
<dbReference type="PANTHER" id="PTHR36840">
    <property type="entry name" value="BLL5714 PROTEIN"/>
    <property type="match status" value="1"/>
</dbReference>
<comment type="caution">
    <text evidence="3">The sequence shown here is derived from an EMBL/GenBank/DDBJ whole genome shotgun (WGS) entry which is preliminary data.</text>
</comment>
<feature type="region of interest" description="Disordered" evidence="1">
    <location>
        <begin position="1"/>
        <end position="47"/>
    </location>
</feature>
<feature type="transmembrane region" description="Helical" evidence="2">
    <location>
        <begin position="608"/>
        <end position="630"/>
    </location>
</feature>
<feature type="transmembrane region" description="Helical" evidence="2">
    <location>
        <begin position="754"/>
        <end position="775"/>
    </location>
</feature>
<feature type="transmembrane region" description="Helical" evidence="2">
    <location>
        <begin position="146"/>
        <end position="170"/>
    </location>
</feature>
<feature type="transmembrane region" description="Helical" evidence="2">
    <location>
        <begin position="213"/>
        <end position="238"/>
    </location>
</feature>
<feature type="transmembrane region" description="Helical" evidence="2">
    <location>
        <begin position="413"/>
        <end position="430"/>
    </location>
</feature>
<proteinExistence type="predicted"/>
<organism evidence="3 4">
    <name type="scientific">Micromonospora fluostatini</name>
    <dbReference type="NCBI Taxonomy" id="1629071"/>
    <lineage>
        <taxon>Bacteria</taxon>
        <taxon>Bacillati</taxon>
        <taxon>Actinomycetota</taxon>
        <taxon>Actinomycetes</taxon>
        <taxon>Micromonosporales</taxon>
        <taxon>Micromonosporaceae</taxon>
        <taxon>Micromonospora</taxon>
    </lineage>
</organism>
<protein>
    <submittedName>
        <fullName evidence="3">Low temperature requirement protein A</fullName>
    </submittedName>
</protein>
<evidence type="ECO:0000256" key="2">
    <source>
        <dbReference type="SAM" id="Phobius"/>
    </source>
</evidence>
<name>A0ABY2DF88_9ACTN</name>
<dbReference type="EMBL" id="SMKE01000556">
    <property type="protein sequence ID" value="TDB90515.1"/>
    <property type="molecule type" value="Genomic_DNA"/>
</dbReference>
<feature type="transmembrane region" description="Helical" evidence="2">
    <location>
        <begin position="651"/>
        <end position="671"/>
    </location>
</feature>
<feature type="transmembrane region" description="Helical" evidence="2">
    <location>
        <begin position="461"/>
        <end position="478"/>
    </location>
</feature>
<feature type="transmembrane region" description="Helical" evidence="2">
    <location>
        <begin position="677"/>
        <end position="698"/>
    </location>
</feature>
<keyword evidence="2" id="KW-1133">Transmembrane helix</keyword>
<keyword evidence="2" id="KW-0472">Membrane</keyword>
<evidence type="ECO:0000313" key="3">
    <source>
        <dbReference type="EMBL" id="TDB90515.1"/>
    </source>
</evidence>
<feature type="transmembrane region" description="Helical" evidence="2">
    <location>
        <begin position="281"/>
        <end position="302"/>
    </location>
</feature>
<gene>
    <name evidence="3" type="ORF">E1091_14170</name>
</gene>
<dbReference type="PANTHER" id="PTHR36840:SF1">
    <property type="entry name" value="BLL5714 PROTEIN"/>
    <property type="match status" value="1"/>
</dbReference>
<feature type="transmembrane region" description="Helical" evidence="2">
    <location>
        <begin position="516"/>
        <end position="536"/>
    </location>
</feature>
<feature type="transmembrane region" description="Helical" evidence="2">
    <location>
        <begin position="389"/>
        <end position="407"/>
    </location>
</feature>
<feature type="transmembrane region" description="Helical" evidence="2">
    <location>
        <begin position="548"/>
        <end position="569"/>
    </location>
</feature>
<feature type="transmembrane region" description="Helical" evidence="2">
    <location>
        <begin position="60"/>
        <end position="79"/>
    </location>
</feature>
<feature type="transmembrane region" description="Helical" evidence="2">
    <location>
        <begin position="484"/>
        <end position="504"/>
    </location>
</feature>
<feature type="transmembrane region" description="Helical" evidence="2">
    <location>
        <begin position="322"/>
        <end position="345"/>
    </location>
</feature>
<evidence type="ECO:0000313" key="4">
    <source>
        <dbReference type="Proteomes" id="UP000295626"/>
    </source>
</evidence>
<keyword evidence="4" id="KW-1185">Reference proteome</keyword>
<dbReference type="Pfam" id="PF06772">
    <property type="entry name" value="LtrA"/>
    <property type="match status" value="2"/>
</dbReference>
<feature type="transmembrane region" description="Helical" evidence="2">
    <location>
        <begin position="581"/>
        <end position="602"/>
    </location>
</feature>
<feature type="non-terminal residue" evidence="3">
    <location>
        <position position="829"/>
    </location>
</feature>
<feature type="transmembrane region" description="Helical" evidence="2">
    <location>
        <begin position="182"/>
        <end position="201"/>
    </location>
</feature>
<feature type="transmembrane region" description="Helical" evidence="2">
    <location>
        <begin position="85"/>
        <end position="107"/>
    </location>
</feature>
<sequence length="829" mass="88482">MGVVPPVGRLRSGEPPAAGGGACQSEQVSDDGPRPHPSAGGVRPVGRDPGAEGDVSWMELFVDLFFVFAFLKVATLMSADLSVLGTIRGVLVILLLWHCWTSCAWLGNVLHADRGGMPLLMTGVATAVLVIGVAVPETFADVPGNLSGPVVVVGGYLLIRFCVLAVLTYHQRGGAAGRRRTVLVWLAFLAAGAMLLVAALLPPSLPERVDGNLVRVVLFAGALGVDFVIFAGVGRGTWQIVSPWHLAERHAVIILVALGETIISIGASRGVGVDKPVTWDVAAAATLGMIIVSGLWWTYFDLAKMLAEHGLWRTRGAARTRLARDAYLGLHLPMIAGLIIFALGLKHAVAVAVGEADRLWDDTSVLTLFGGVLLYLLALVAFEWRTARLIGRSPLTGIGLLLALFPLAAGAPAVGALALLAVGVAAMAVADRTIFRRRHEALHHLVEPEAARLGGVSPRELFVDLVFVFAFIQVTLLMTRHPSLLGIVRGLTLLALLWWAWISYSWLANIVRTETALVRFSTIGTATAILVLGFAIPQAFGPDRGGLHGSSLIVVCYVAGQAIQGVLLWQVSRTNAVLRSVARRVVLPSGAALVILASIMALEVATPVVVSGSLGVTLLWVAALLVQYVGAYWWGGDTWRVQSVRHWVDRYALIMLIAFGEAIISVGLAASGRPVSVTVLALVVVGALAIGTLWWAYFTTIDAARLALKARTGRARTLLARDAFTYLHLPMVAGVMLVAFSLRQILVPGRTVNVYGHYALYLGVALYLAANQWYWWRMWHVLSWHRVLGAFVVAALAPLTLLLPPVWPLVLLTGLGVVFAALEVLHGGG</sequence>
<feature type="transmembrane region" description="Helical" evidence="2">
    <location>
        <begin position="787"/>
        <end position="803"/>
    </location>
</feature>
<dbReference type="InterPro" id="IPR010640">
    <property type="entry name" value="Low_temperature_requirement_A"/>
</dbReference>
<reference evidence="3 4" key="1">
    <citation type="submission" date="2019-02" db="EMBL/GenBank/DDBJ databases">
        <title>Draft genome sequences of novel Actinobacteria.</title>
        <authorList>
            <person name="Sahin N."/>
            <person name="Ay H."/>
            <person name="Saygin H."/>
        </authorList>
    </citation>
    <scope>NUCLEOTIDE SEQUENCE [LARGE SCALE GENOMIC DNA]</scope>
    <source>
        <strain evidence="3 4">JCM 30529</strain>
    </source>
</reference>
<dbReference type="Proteomes" id="UP000295626">
    <property type="component" value="Unassembled WGS sequence"/>
</dbReference>
<keyword evidence="2" id="KW-0812">Transmembrane</keyword>
<feature type="transmembrane region" description="Helical" evidence="2">
    <location>
        <begin position="250"/>
        <end position="269"/>
    </location>
</feature>
<feature type="transmembrane region" description="Helical" evidence="2">
    <location>
        <begin position="365"/>
        <end position="382"/>
    </location>
</feature>